<sequence>MSEHAGRVALVTGGSRGIGRGAALELARQGSAVAVHGLNDGYADEVVDEIIAAGGRAIAVVGNIEDPTVAETAVAATIDEFGRLDTLVTSAGIQRYGDVVTTNRQLWDEVFAVNVTGVFLACHFAMPHLRRSPAGSVVIVASVQATATQRQVVAYAASKGALVSMARAMAIDEAQYGVRVNTVSPGSVDTPMLRASAAGFSDGSAEGIETVLRGWGTAHALGRVAQPEEVGAAISFISSPRASFITGDDIRVDGGLLARAAAPIPTTQSGHDHTKGSTHDSTR</sequence>
<dbReference type="PANTHER" id="PTHR43975">
    <property type="entry name" value="ZGC:101858"/>
    <property type="match status" value="1"/>
</dbReference>
<dbReference type="EMBL" id="JAUSYY010000001">
    <property type="protein sequence ID" value="MDQ0893987.1"/>
    <property type="molecule type" value="Genomic_DNA"/>
</dbReference>
<name>A0ABU0R7B8_9MICO</name>
<evidence type="ECO:0000313" key="4">
    <source>
        <dbReference type="Proteomes" id="UP001239083"/>
    </source>
</evidence>
<gene>
    <name evidence="3" type="ORF">QFZ26_001542</name>
</gene>
<dbReference type="CDD" id="cd05233">
    <property type="entry name" value="SDR_c"/>
    <property type="match status" value="1"/>
</dbReference>
<comment type="caution">
    <text evidence="3">The sequence shown here is derived from an EMBL/GenBank/DDBJ whole genome shotgun (WGS) entry which is preliminary data.</text>
</comment>
<organism evidence="3 4">
    <name type="scientific">Agromyces ramosus</name>
    <dbReference type="NCBI Taxonomy" id="33879"/>
    <lineage>
        <taxon>Bacteria</taxon>
        <taxon>Bacillati</taxon>
        <taxon>Actinomycetota</taxon>
        <taxon>Actinomycetes</taxon>
        <taxon>Micrococcales</taxon>
        <taxon>Microbacteriaceae</taxon>
        <taxon>Agromyces</taxon>
    </lineage>
</organism>
<accession>A0ABU0R7B8</accession>
<dbReference type="PRINTS" id="PR00080">
    <property type="entry name" value="SDRFAMILY"/>
</dbReference>
<dbReference type="Proteomes" id="UP001239083">
    <property type="component" value="Unassembled WGS sequence"/>
</dbReference>
<evidence type="ECO:0000256" key="2">
    <source>
        <dbReference type="SAM" id="MobiDB-lite"/>
    </source>
</evidence>
<protein>
    <submittedName>
        <fullName evidence="3">NAD(P)-dependent dehydrogenase (Short-subunit alcohol dehydrogenase family)</fullName>
    </submittedName>
</protein>
<evidence type="ECO:0000313" key="3">
    <source>
        <dbReference type="EMBL" id="MDQ0893987.1"/>
    </source>
</evidence>
<dbReference type="RefSeq" id="WP_307040875.1">
    <property type="nucleotide sequence ID" value="NZ_JAUSYY010000001.1"/>
</dbReference>
<dbReference type="InterPro" id="IPR036291">
    <property type="entry name" value="NAD(P)-bd_dom_sf"/>
</dbReference>
<feature type="region of interest" description="Disordered" evidence="2">
    <location>
        <begin position="261"/>
        <end position="283"/>
    </location>
</feature>
<dbReference type="Pfam" id="PF13561">
    <property type="entry name" value="adh_short_C2"/>
    <property type="match status" value="1"/>
</dbReference>
<dbReference type="Gene3D" id="3.40.50.720">
    <property type="entry name" value="NAD(P)-binding Rossmann-like Domain"/>
    <property type="match status" value="1"/>
</dbReference>
<reference evidence="3 4" key="1">
    <citation type="submission" date="2023-07" db="EMBL/GenBank/DDBJ databases">
        <title>Comparative genomics of wheat-associated soil bacteria to identify genetic determinants of phenazine resistance.</title>
        <authorList>
            <person name="Mouncey N."/>
        </authorList>
    </citation>
    <scope>NUCLEOTIDE SEQUENCE [LARGE SCALE GENOMIC DNA]</scope>
    <source>
        <strain evidence="3 4">V3I3</strain>
    </source>
</reference>
<dbReference type="PROSITE" id="PS00061">
    <property type="entry name" value="ADH_SHORT"/>
    <property type="match status" value="1"/>
</dbReference>
<keyword evidence="4" id="KW-1185">Reference proteome</keyword>
<comment type="similarity">
    <text evidence="1">Belongs to the short-chain dehydrogenases/reductases (SDR) family.</text>
</comment>
<evidence type="ECO:0000256" key="1">
    <source>
        <dbReference type="ARBA" id="ARBA00006484"/>
    </source>
</evidence>
<dbReference type="InterPro" id="IPR002347">
    <property type="entry name" value="SDR_fam"/>
</dbReference>
<dbReference type="InterPro" id="IPR020904">
    <property type="entry name" value="Sc_DH/Rdtase_CS"/>
</dbReference>
<proteinExistence type="inferred from homology"/>
<dbReference type="SUPFAM" id="SSF51735">
    <property type="entry name" value="NAD(P)-binding Rossmann-fold domains"/>
    <property type="match status" value="1"/>
</dbReference>
<feature type="compositionally biased region" description="Basic and acidic residues" evidence="2">
    <location>
        <begin position="270"/>
        <end position="283"/>
    </location>
</feature>
<dbReference type="PRINTS" id="PR00081">
    <property type="entry name" value="GDHRDH"/>
</dbReference>
<dbReference type="PANTHER" id="PTHR43975:SF2">
    <property type="entry name" value="EG:BACR7A4.14 PROTEIN-RELATED"/>
    <property type="match status" value="1"/>
</dbReference>